<accession>A0A653B8S4</accession>
<reference evidence="1" key="1">
    <citation type="submission" date="2018-11" db="EMBL/GenBank/DDBJ databases">
        <authorList>
            <consortium name="Genoscope - CEA"/>
            <person name="William W."/>
        </authorList>
    </citation>
    <scope>NUCLEOTIDE SEQUENCE [LARGE SCALE GENOMIC DNA]</scope>
    <source>
        <strain evidence="1">T9AD</strain>
    </source>
</reference>
<name>A0A653B8S4_ECTOL</name>
<proteinExistence type="predicted"/>
<dbReference type="EMBL" id="LR130779">
    <property type="protein sequence ID" value="VDN65058.1"/>
    <property type="molecule type" value="Genomic_DNA"/>
</dbReference>
<dbReference type="AlphaFoldDB" id="A0A653B8S4"/>
<gene>
    <name evidence="1" type="ORF">POT9AD_4083</name>
</gene>
<evidence type="ECO:0000313" key="1">
    <source>
        <dbReference type="EMBL" id="VDN65058.1"/>
    </source>
</evidence>
<organism evidence="1">
    <name type="scientific">Ectopseudomonas oleovorans</name>
    <name type="common">Pseudomonas oleovorans</name>
    <dbReference type="NCBI Taxonomy" id="301"/>
    <lineage>
        <taxon>Bacteria</taxon>
        <taxon>Pseudomonadati</taxon>
        <taxon>Pseudomonadota</taxon>
        <taxon>Gammaproteobacteria</taxon>
        <taxon>Pseudomonadales</taxon>
        <taxon>Pseudomonadaceae</taxon>
        <taxon>Ectopseudomonas</taxon>
    </lineage>
</organism>
<sequence length="56" mass="6570">MEAFQRSVIIFIMVFYKDFFSQLSQAHTFPFKPLLDHGLQLFDLIHTCPRLSLLPA</sequence>
<protein>
    <submittedName>
        <fullName evidence="1">Uncharacterized protein</fullName>
    </submittedName>
</protein>